<feature type="compositionally biased region" description="Basic and acidic residues" evidence="1">
    <location>
        <begin position="754"/>
        <end position="780"/>
    </location>
</feature>
<name>A0A1H3BMU8_9RHOB</name>
<accession>A0A1H3BMU8</accession>
<evidence type="ECO:0000313" key="3">
    <source>
        <dbReference type="EMBL" id="SDX43058.1"/>
    </source>
</evidence>
<evidence type="ECO:0000313" key="4">
    <source>
        <dbReference type="Proteomes" id="UP000182944"/>
    </source>
</evidence>
<organism evidence="3 4">
    <name type="scientific">Paracoccus sanguinis</name>
    <dbReference type="NCBI Taxonomy" id="1545044"/>
    <lineage>
        <taxon>Bacteria</taxon>
        <taxon>Pseudomonadati</taxon>
        <taxon>Pseudomonadota</taxon>
        <taxon>Alphaproteobacteria</taxon>
        <taxon>Rhodobacterales</taxon>
        <taxon>Paracoccaceae</taxon>
        <taxon>Paracoccus</taxon>
    </lineage>
</organism>
<sequence length="1079" mass="113691">MSMMRASLVVSADATQVVGAMRQAEGALDGVSKGAARLGADMQRAGAASRTAVRDLVEATTGVGRAMSSAERSADVFSRALAEQEAQFKALRGAIDPAWRAEQQFSAAQKELNRALRAGLTDARTHGEMVGRLERQYEAARAAALKFDNAQGAVGRGSGAVRGQIQNVSFQIGDLATQIGAGTAASVALGQQLPQLLGGFGALGAVAGAVVAIGVPLSSAFLGAGNAAKEAEAALSNLDTALGAVSDRMAIVSDKRLEDTFGSMAGSVRELSAALLDLDRGAQFKALGDSLDATVEKTIGRGSLGFWSRPIWNNQEQTAMLERANYAQLTGGRGLAFDEFQTRRQEIDLLARTGQVEEVAKRVQQLIRDMADGGPVTALNAELATMLATMGDTAIRVAEVEASFNGSAEAAAAYRDVLDQATARHDDLARLATIRAEAEQRLGAAITARDAAAAATARAVIAETDRQITATTDAEGRVSALEKAFGELETTAGRVTFDRDAALRGNVTLVRDLVAEARRNVADLDDEDLSGLEEAMRSVAEWAGILADETAAAAGSLTRAQVSGYQGYAASRRAGAMIASTDAVSATRAMIERYEGYAPVAKWDENANRGGWGSSTITLPDGSRRSLAAGEAVNKADADRDLDRRIRGYLDEQQRIIGAAWAGFTADQVAAVASIQHNYGSIPQRIQPALQTGDAQIIAQAIAGLAMDYTKSEREQGKTGRPMNYNRRMGEAAAFGDPIGVREANDAALAAQEEGARQRKQDADRRAREMKTRADQDQRVRDGVTAELDKLTPSYERAVAAADRWKAQALAGLDKTKAGYEAFAADIEAVYQKQIAKAREDDLARQGAWAAGIERGFAELSDNAMSWADLSENLITGWAKGGEDAFASFVTTGKASLEDLVDFSLEQLARFAWQQAIQPGLNGLLQSAANALGGALGAGAASTGVTLPTAHTGGTGVMRTYSAGNRKRSDERLAMLRNGERVMTPRMLENAGALVSSLAGLAGRGGDQPIVDARPVVQVINQSSAPVTGEVKETRDERGGRQYQLVLSDAVAGALTVPGGRAAQVLRQRYSVTTRGPRR</sequence>
<feature type="domain" description="Bacteriophage tail tape measure C-terminal" evidence="2">
    <location>
        <begin position="848"/>
        <end position="917"/>
    </location>
</feature>
<dbReference type="EMBL" id="FNNA01000006">
    <property type="protein sequence ID" value="SDX43058.1"/>
    <property type="molecule type" value="Genomic_DNA"/>
</dbReference>
<keyword evidence="4" id="KW-1185">Reference proteome</keyword>
<evidence type="ECO:0000259" key="2">
    <source>
        <dbReference type="Pfam" id="PF09718"/>
    </source>
</evidence>
<proteinExistence type="predicted"/>
<protein>
    <submittedName>
        <fullName evidence="3">Phage tail tape measure protein, lambda family</fullName>
    </submittedName>
</protein>
<feature type="region of interest" description="Disordered" evidence="1">
    <location>
        <begin position="751"/>
        <end position="780"/>
    </location>
</feature>
<evidence type="ECO:0000256" key="1">
    <source>
        <dbReference type="SAM" id="MobiDB-lite"/>
    </source>
</evidence>
<dbReference type="AlphaFoldDB" id="A0A1H3BMU8"/>
<dbReference type="InterPro" id="IPR006431">
    <property type="entry name" value="Phage_tape_meas_C"/>
</dbReference>
<gene>
    <name evidence="3" type="ORF">SAMN05444276_10687</name>
</gene>
<dbReference type="STRING" id="1545044.SAMN05444276_10687"/>
<reference evidence="4" key="1">
    <citation type="submission" date="2016-10" db="EMBL/GenBank/DDBJ databases">
        <authorList>
            <person name="Varghese N."/>
            <person name="Submissions S."/>
        </authorList>
    </citation>
    <scope>NUCLEOTIDE SEQUENCE [LARGE SCALE GENOMIC DNA]</scope>
    <source>
        <strain evidence="4">DSM 29303</strain>
    </source>
</reference>
<dbReference type="Pfam" id="PF09718">
    <property type="entry name" value="Tape_meas_lam_C"/>
    <property type="match status" value="1"/>
</dbReference>
<dbReference type="Proteomes" id="UP000182944">
    <property type="component" value="Unassembled WGS sequence"/>
</dbReference>